<dbReference type="AlphaFoldDB" id="A0AB34HPF8"/>
<organism evidence="2 3">
    <name type="scientific">Eschrichtius robustus</name>
    <name type="common">California gray whale</name>
    <name type="synonym">Eschrichtius gibbosus</name>
    <dbReference type="NCBI Taxonomy" id="9764"/>
    <lineage>
        <taxon>Eukaryota</taxon>
        <taxon>Metazoa</taxon>
        <taxon>Chordata</taxon>
        <taxon>Craniata</taxon>
        <taxon>Vertebrata</taxon>
        <taxon>Euteleostomi</taxon>
        <taxon>Mammalia</taxon>
        <taxon>Eutheria</taxon>
        <taxon>Laurasiatheria</taxon>
        <taxon>Artiodactyla</taxon>
        <taxon>Whippomorpha</taxon>
        <taxon>Cetacea</taxon>
        <taxon>Mysticeti</taxon>
        <taxon>Eschrichtiidae</taxon>
        <taxon>Eschrichtius</taxon>
    </lineage>
</organism>
<feature type="compositionally biased region" description="Low complexity" evidence="1">
    <location>
        <begin position="111"/>
        <end position="133"/>
    </location>
</feature>
<feature type="region of interest" description="Disordered" evidence="1">
    <location>
        <begin position="95"/>
        <end position="142"/>
    </location>
</feature>
<dbReference type="EMBL" id="JAIQCJ010001083">
    <property type="protein sequence ID" value="KAJ8792770.1"/>
    <property type="molecule type" value="Genomic_DNA"/>
</dbReference>
<feature type="region of interest" description="Disordered" evidence="1">
    <location>
        <begin position="175"/>
        <end position="252"/>
    </location>
</feature>
<dbReference type="Proteomes" id="UP001159641">
    <property type="component" value="Unassembled WGS sequence"/>
</dbReference>
<feature type="compositionally biased region" description="Basic and acidic residues" evidence="1">
    <location>
        <begin position="242"/>
        <end position="252"/>
    </location>
</feature>
<gene>
    <name evidence="2" type="ORF">J1605_019590</name>
</gene>
<feature type="compositionally biased region" description="Gly residues" evidence="1">
    <location>
        <begin position="179"/>
        <end position="190"/>
    </location>
</feature>
<keyword evidence="3" id="KW-1185">Reference proteome</keyword>
<comment type="caution">
    <text evidence="2">The sequence shown here is derived from an EMBL/GenBank/DDBJ whole genome shotgun (WGS) entry which is preliminary data.</text>
</comment>
<reference evidence="2 3" key="1">
    <citation type="submission" date="2022-11" db="EMBL/GenBank/DDBJ databases">
        <title>Whole genome sequence of Eschrichtius robustus ER-17-0199.</title>
        <authorList>
            <person name="Bruniche-Olsen A."/>
            <person name="Black A.N."/>
            <person name="Fields C.J."/>
            <person name="Walden K."/>
            <person name="Dewoody J.A."/>
        </authorList>
    </citation>
    <scope>NUCLEOTIDE SEQUENCE [LARGE SCALE GENOMIC DNA]</scope>
    <source>
        <strain evidence="2">ER-17-0199</strain>
        <tissue evidence="2">Blubber</tissue>
    </source>
</reference>
<evidence type="ECO:0000313" key="2">
    <source>
        <dbReference type="EMBL" id="KAJ8792770.1"/>
    </source>
</evidence>
<evidence type="ECO:0000256" key="1">
    <source>
        <dbReference type="SAM" id="MobiDB-lite"/>
    </source>
</evidence>
<evidence type="ECO:0000313" key="3">
    <source>
        <dbReference type="Proteomes" id="UP001159641"/>
    </source>
</evidence>
<accession>A0AB34HPF8</accession>
<name>A0AB34HPF8_ESCRO</name>
<protein>
    <submittedName>
        <fullName evidence="2">Uncharacterized protein</fullName>
    </submittedName>
</protein>
<sequence length="252" mass="26348">MHTRTSRSKSLPSLSQVSGCHFTGTSPLSAWNTPPHWEPPFVLWPSPSTSCEVHPPLQPQYPPPVLAGQLLRLEPGPQVGFPWISPACRSLAPVRASPRGLGQHPAPLIVSSGGDPNAPSSSPSPAAWGAAPARGGGVGHKVAAQRELIRRRRRPAPPGRDLAWVLALGLSGRSREAAAGGGLPRAGRGPGRSSQAGEPFSAEPVARDQRRLLSSLSSLVKPREESALPLAGRELQSIAGRGRGEEKTEGAA</sequence>
<proteinExistence type="predicted"/>